<evidence type="ECO:0000313" key="3">
    <source>
        <dbReference type="Proteomes" id="UP000032702"/>
    </source>
</evidence>
<protein>
    <submittedName>
        <fullName evidence="2">Uncharacterized protein</fullName>
    </submittedName>
</protein>
<dbReference type="Proteomes" id="UP000032702">
    <property type="component" value="Unassembled WGS sequence"/>
</dbReference>
<dbReference type="AlphaFoldDB" id="Q08WK0"/>
<proteinExistence type="predicted"/>
<accession>Q08WK0</accession>
<feature type="region of interest" description="Disordered" evidence="1">
    <location>
        <begin position="457"/>
        <end position="477"/>
    </location>
</feature>
<feature type="region of interest" description="Disordered" evidence="1">
    <location>
        <begin position="151"/>
        <end position="183"/>
    </location>
</feature>
<gene>
    <name evidence="2" type="ORF">STIAU_5403</name>
</gene>
<sequence>MVQRLADELTDDGHLRLLHSPRGDGRRAHPDARGRHRLLGIERNHVLVHGEARLAHHRLGVLAGDLLGAQVHQHQVVVRPAGAQAQPCPQERLRQRLGIGDDLPLVHLEFRGEGLLERHGLGGDDVHQRPALDAGEDLAVERLGELLTAQDEPAPRPPERLVRGGGDELRQGHGRRVNPRGHQAGDVRHVHHHRRAHAVGDLAELAEIERARVGARAHDDDLGLVLLGQARHLGEVDGLRVPGEPIVDHLVELAGEVEGRAVGEVAARVEVQGQEGVPRLHQGHVGGHVGLAAGVGLDVGGLGPEQIPGALDRQRLRHVDHLAPAVVALAGVALGVLVRQRGTHCLEHGGADEVLRGNQLDAFLLALRLLADDLGDLGIDLGQRAGIFHGSLGSRQVRRRLTRRLPPPDWNAGLSWDKHGETARHRNLLCAPSERQRSASASRIFCTRFSCRPPSKGVARKASRMDRATPAPTTRCPRQSTLASLCARAMRASNSVEHRAARTPRCLLAAMLMPMPVPHTSTPSAYSPLATARATFNAKSG</sequence>
<comment type="caution">
    <text evidence="2">The sequence shown here is derived from an EMBL/GenBank/DDBJ whole genome shotgun (WGS) entry which is preliminary data.</text>
</comment>
<dbReference type="EMBL" id="AAMD01000100">
    <property type="protein sequence ID" value="EAU64874.1"/>
    <property type="molecule type" value="Genomic_DNA"/>
</dbReference>
<organism evidence="2 3">
    <name type="scientific">Stigmatella aurantiaca (strain DW4/3-1)</name>
    <dbReference type="NCBI Taxonomy" id="378806"/>
    <lineage>
        <taxon>Bacteria</taxon>
        <taxon>Pseudomonadati</taxon>
        <taxon>Myxococcota</taxon>
        <taxon>Myxococcia</taxon>
        <taxon>Myxococcales</taxon>
        <taxon>Cystobacterineae</taxon>
        <taxon>Archangiaceae</taxon>
        <taxon>Stigmatella</taxon>
    </lineage>
</organism>
<reference evidence="2 3" key="1">
    <citation type="submission" date="2006-04" db="EMBL/GenBank/DDBJ databases">
        <authorList>
            <person name="Nierman W.C."/>
        </authorList>
    </citation>
    <scope>NUCLEOTIDE SEQUENCE [LARGE SCALE GENOMIC DNA]</scope>
    <source>
        <strain evidence="2 3">DW4/3-1</strain>
    </source>
</reference>
<evidence type="ECO:0000256" key="1">
    <source>
        <dbReference type="SAM" id="MobiDB-lite"/>
    </source>
</evidence>
<evidence type="ECO:0000313" key="2">
    <source>
        <dbReference type="EMBL" id="EAU64874.1"/>
    </source>
</evidence>
<name>Q08WK0_STIAD</name>
<feature type="compositionally biased region" description="Basic and acidic residues" evidence="1">
    <location>
        <begin position="153"/>
        <end position="171"/>
    </location>
</feature>